<sequence length="98" mass="11658">MARGRKKLIENIVEKVIKFERHYEDDETTQIWKYDLSKSNGPVDVKISYKNSIDKNWEKQAKQAKDERRIERQVRKINSKTKTKPKTKAGKRGRPSKK</sequence>
<feature type="compositionally biased region" description="Basic and acidic residues" evidence="1">
    <location>
        <begin position="57"/>
        <end position="74"/>
    </location>
</feature>
<reference evidence="2" key="1">
    <citation type="submission" date="2020-04" db="EMBL/GenBank/DDBJ databases">
        <authorList>
            <person name="Chiriac C."/>
            <person name="Salcher M."/>
            <person name="Ghai R."/>
            <person name="Kavagutti S V."/>
        </authorList>
    </citation>
    <scope>NUCLEOTIDE SEQUENCE</scope>
</reference>
<evidence type="ECO:0000256" key="1">
    <source>
        <dbReference type="SAM" id="MobiDB-lite"/>
    </source>
</evidence>
<proteinExistence type="predicted"/>
<organism evidence="2">
    <name type="scientific">uncultured Caudovirales phage</name>
    <dbReference type="NCBI Taxonomy" id="2100421"/>
    <lineage>
        <taxon>Viruses</taxon>
        <taxon>Duplodnaviria</taxon>
        <taxon>Heunggongvirae</taxon>
        <taxon>Uroviricota</taxon>
        <taxon>Caudoviricetes</taxon>
        <taxon>Peduoviridae</taxon>
        <taxon>Maltschvirus</taxon>
        <taxon>Maltschvirus maltsch</taxon>
    </lineage>
</organism>
<evidence type="ECO:0000313" key="2">
    <source>
        <dbReference type="EMBL" id="CAB4138426.1"/>
    </source>
</evidence>
<dbReference type="EMBL" id="LR796345">
    <property type="protein sequence ID" value="CAB4138426.1"/>
    <property type="molecule type" value="Genomic_DNA"/>
</dbReference>
<feature type="compositionally biased region" description="Basic residues" evidence="1">
    <location>
        <begin position="75"/>
        <end position="98"/>
    </location>
</feature>
<gene>
    <name evidence="2" type="ORF">UFOVP331_36</name>
</gene>
<name>A0A6J5LZZ0_9CAUD</name>
<feature type="region of interest" description="Disordered" evidence="1">
    <location>
        <begin position="57"/>
        <end position="98"/>
    </location>
</feature>
<accession>A0A6J5LZZ0</accession>
<protein>
    <submittedName>
        <fullName evidence="2">Uncharacterized protein</fullName>
    </submittedName>
</protein>